<keyword evidence="2" id="KW-0812">Transmembrane</keyword>
<evidence type="ECO:0000259" key="3">
    <source>
        <dbReference type="Pfam" id="PF05362"/>
    </source>
</evidence>
<dbReference type="PANTHER" id="PTHR10046">
    <property type="entry name" value="ATP DEPENDENT LON PROTEASE FAMILY MEMBER"/>
    <property type="match status" value="1"/>
</dbReference>
<reference evidence="5" key="1">
    <citation type="submission" date="2016-10" db="EMBL/GenBank/DDBJ databases">
        <title>Sequence of Gallionella enrichment culture.</title>
        <authorList>
            <person name="Poehlein A."/>
            <person name="Muehling M."/>
            <person name="Daniel R."/>
        </authorList>
    </citation>
    <scope>NUCLEOTIDE SEQUENCE</scope>
</reference>
<dbReference type="Pfam" id="PF05362">
    <property type="entry name" value="Lon_C"/>
    <property type="match status" value="1"/>
</dbReference>
<dbReference type="GO" id="GO:0004252">
    <property type="term" value="F:serine-type endopeptidase activity"/>
    <property type="evidence" value="ECO:0007669"/>
    <property type="project" value="UniProtKB-EC"/>
</dbReference>
<dbReference type="SUPFAM" id="SSF50156">
    <property type="entry name" value="PDZ domain-like"/>
    <property type="match status" value="1"/>
</dbReference>
<feature type="domain" description="Lon proteolytic" evidence="3">
    <location>
        <begin position="291"/>
        <end position="368"/>
    </location>
</feature>
<dbReference type="InterPro" id="IPR014721">
    <property type="entry name" value="Ribsml_uS5_D2-typ_fold_subgr"/>
</dbReference>
<organism evidence="5">
    <name type="scientific">mine drainage metagenome</name>
    <dbReference type="NCBI Taxonomy" id="410659"/>
    <lineage>
        <taxon>unclassified sequences</taxon>
        <taxon>metagenomes</taxon>
        <taxon>ecological metagenomes</taxon>
    </lineage>
</organism>
<gene>
    <name evidence="5" type="primary">lon_22</name>
    <name evidence="5" type="ORF">GALL_373170</name>
</gene>
<dbReference type="EMBL" id="MLJW01000993">
    <property type="protein sequence ID" value="OIQ80924.1"/>
    <property type="molecule type" value="Genomic_DNA"/>
</dbReference>
<evidence type="ECO:0000256" key="1">
    <source>
        <dbReference type="SAM" id="MobiDB-lite"/>
    </source>
</evidence>
<dbReference type="GO" id="GO:0005524">
    <property type="term" value="F:ATP binding"/>
    <property type="evidence" value="ECO:0007669"/>
    <property type="project" value="InterPro"/>
</dbReference>
<feature type="region of interest" description="Disordered" evidence="1">
    <location>
        <begin position="1"/>
        <end position="52"/>
    </location>
</feature>
<dbReference type="EC" id="3.4.21.53" evidence="5"/>
<keyword evidence="5" id="KW-0645">Protease</keyword>
<dbReference type="GO" id="GO:0004176">
    <property type="term" value="F:ATP-dependent peptidase activity"/>
    <property type="evidence" value="ECO:0007669"/>
    <property type="project" value="InterPro"/>
</dbReference>
<dbReference type="InterPro" id="IPR027065">
    <property type="entry name" value="Lon_Prtase"/>
</dbReference>
<keyword evidence="2" id="KW-0472">Membrane</keyword>
<keyword evidence="2" id="KW-1133">Transmembrane helix</keyword>
<comment type="caution">
    <text evidence="5">The sequence shown here is derived from an EMBL/GenBank/DDBJ whole genome shotgun (WGS) entry which is preliminary data.</text>
</comment>
<keyword evidence="5" id="KW-0378">Hydrolase</keyword>
<evidence type="ECO:0000256" key="2">
    <source>
        <dbReference type="SAM" id="Phobius"/>
    </source>
</evidence>
<protein>
    <submittedName>
        <fullName evidence="5">Lon protease</fullName>
        <ecNumber evidence="5">3.4.21.53</ecNumber>
    </submittedName>
</protein>
<dbReference type="InterPro" id="IPR001478">
    <property type="entry name" value="PDZ"/>
</dbReference>
<feature type="transmembrane region" description="Helical" evidence="2">
    <location>
        <begin position="62"/>
        <end position="83"/>
    </location>
</feature>
<accession>A0A1J5QLT3</accession>
<dbReference type="Gene3D" id="3.30.230.10">
    <property type="match status" value="1"/>
</dbReference>
<dbReference type="PRINTS" id="PR00830">
    <property type="entry name" value="ENDOLAPTASE"/>
</dbReference>
<dbReference type="InterPro" id="IPR020568">
    <property type="entry name" value="Ribosomal_Su5_D2-typ_SF"/>
</dbReference>
<dbReference type="AlphaFoldDB" id="A0A1J5QLT3"/>
<proteinExistence type="predicted"/>
<evidence type="ECO:0000313" key="5">
    <source>
        <dbReference type="EMBL" id="OIQ80924.1"/>
    </source>
</evidence>
<dbReference type="SUPFAM" id="SSF54211">
    <property type="entry name" value="Ribosomal protein S5 domain 2-like"/>
    <property type="match status" value="1"/>
</dbReference>
<dbReference type="InterPro" id="IPR036034">
    <property type="entry name" value="PDZ_sf"/>
</dbReference>
<name>A0A1J5QLT3_9ZZZZ</name>
<sequence>MTQPTEPGRPGPPEPQQTVESPQVDAPTGRSDLAPDPATDSSTPSLPIDVAPPSPRSMTLSLGMLATAVLVAVLAFLPVPYVVNSPGPTRDTLGVMDGSPLISVTGATTYPTTGKLLLTTASVQGGPGYPVDVVHVLAGWLSSGSTVQPAETVFPTGATSAEVAKAGEQQMASSQEDATVAALTQLGYAVPATLTIAGDVSGTGASGVVDKGDVITSFDGKAVVTYQDLVDDLKAVTPGARVTLGVKRNGSIVTLSVVTGTKKAGGAQLGVLIDPTFTLPVDVKIKINDIGGPSAGMMFALGIIDKLTPTDDTGGDVIAGTGTIDIDGTVGAIGDIRQKFHGALRDGAHWFLAPASNCADILGAVPAGLHVVKVSTLRDAEQAVQTIAAGKGASLPTCTAADVS</sequence>
<dbReference type="InterPro" id="IPR008269">
    <property type="entry name" value="Lon_proteolytic"/>
</dbReference>
<dbReference type="GO" id="GO:0030163">
    <property type="term" value="P:protein catabolic process"/>
    <property type="evidence" value="ECO:0007669"/>
    <property type="project" value="InterPro"/>
</dbReference>
<dbReference type="Pfam" id="PF13180">
    <property type="entry name" value="PDZ_2"/>
    <property type="match status" value="1"/>
</dbReference>
<dbReference type="Gene3D" id="2.30.42.10">
    <property type="match status" value="1"/>
</dbReference>
<evidence type="ECO:0000259" key="4">
    <source>
        <dbReference type="Pfam" id="PF13180"/>
    </source>
</evidence>
<feature type="domain" description="PDZ" evidence="4">
    <location>
        <begin position="206"/>
        <end position="257"/>
    </location>
</feature>
<dbReference type="GO" id="GO:0006508">
    <property type="term" value="P:proteolysis"/>
    <property type="evidence" value="ECO:0007669"/>
    <property type="project" value="UniProtKB-KW"/>
</dbReference>